<dbReference type="PROSITE" id="PS00108">
    <property type="entry name" value="PROTEIN_KINASE_ST"/>
    <property type="match status" value="1"/>
</dbReference>
<reference evidence="2" key="1">
    <citation type="submission" date="2020-02" db="EMBL/GenBank/DDBJ databases">
        <authorList>
            <person name="Palmer J.M."/>
        </authorList>
    </citation>
    <scope>NUCLEOTIDE SEQUENCE</scope>
    <source>
        <strain evidence="2">EPUS1.4</strain>
        <tissue evidence="2">Thallus</tissue>
    </source>
</reference>
<dbReference type="SUPFAM" id="SSF56112">
    <property type="entry name" value="Protein kinase-like (PK-like)"/>
    <property type="match status" value="1"/>
</dbReference>
<keyword evidence="3" id="KW-1185">Reference proteome</keyword>
<dbReference type="GO" id="GO:0005524">
    <property type="term" value="F:ATP binding"/>
    <property type="evidence" value="ECO:0007669"/>
    <property type="project" value="InterPro"/>
</dbReference>
<accession>A0A8H7AE00</accession>
<evidence type="ECO:0000313" key="3">
    <source>
        <dbReference type="Proteomes" id="UP000606974"/>
    </source>
</evidence>
<dbReference type="InterPro" id="IPR002575">
    <property type="entry name" value="Aminoglycoside_PTrfase"/>
</dbReference>
<protein>
    <recommendedName>
        <fullName evidence="1">Protein kinase domain-containing protein</fullName>
    </recommendedName>
</protein>
<dbReference type="OrthoDB" id="2906425at2759"/>
<dbReference type="InterPro" id="IPR051678">
    <property type="entry name" value="AGP_Transferase"/>
</dbReference>
<dbReference type="Gene3D" id="3.90.1200.10">
    <property type="match status" value="1"/>
</dbReference>
<dbReference type="InterPro" id="IPR011009">
    <property type="entry name" value="Kinase-like_dom_sf"/>
</dbReference>
<dbReference type="PANTHER" id="PTHR21310">
    <property type="entry name" value="AMINOGLYCOSIDE PHOSPHOTRANSFERASE-RELATED-RELATED"/>
    <property type="match status" value="1"/>
</dbReference>
<feature type="domain" description="Protein kinase" evidence="1">
    <location>
        <begin position="1"/>
        <end position="73"/>
    </location>
</feature>
<comment type="caution">
    <text evidence="2">The sequence shown here is derived from an EMBL/GenBank/DDBJ whole genome shotgun (WGS) entry which is preliminary data.</text>
</comment>
<name>A0A8H7AE00_9EURO</name>
<evidence type="ECO:0000259" key="1">
    <source>
        <dbReference type="PROSITE" id="PS50011"/>
    </source>
</evidence>
<dbReference type="InterPro" id="IPR008271">
    <property type="entry name" value="Ser/Thr_kinase_AS"/>
</dbReference>
<dbReference type="InterPro" id="IPR000719">
    <property type="entry name" value="Prot_kinase_dom"/>
</dbReference>
<dbReference type="EMBL" id="JAACFV010000095">
    <property type="protein sequence ID" value="KAF7506042.1"/>
    <property type="molecule type" value="Genomic_DNA"/>
</dbReference>
<dbReference type="Pfam" id="PF01636">
    <property type="entry name" value="APH"/>
    <property type="match status" value="1"/>
</dbReference>
<dbReference type="AlphaFoldDB" id="A0A8H7AE00"/>
<dbReference type="GO" id="GO:0004672">
    <property type="term" value="F:protein kinase activity"/>
    <property type="evidence" value="ECO:0007669"/>
    <property type="project" value="InterPro"/>
</dbReference>
<evidence type="ECO:0000313" key="2">
    <source>
        <dbReference type="EMBL" id="KAF7506042.1"/>
    </source>
</evidence>
<dbReference type="PANTHER" id="PTHR21310:SF15">
    <property type="entry name" value="AMINOGLYCOSIDE PHOSPHOTRANSFERASE DOMAIN-CONTAINING PROTEIN"/>
    <property type="match status" value="1"/>
</dbReference>
<sequence length="73" mass="8468">MLAAHKHETKFTHNDLKPSNILIKDGHISGIIDWGKAGWYPDYWEYGSATRQKTFRQDWNIILDRAIVDPTAN</sequence>
<organism evidence="2 3">
    <name type="scientific">Endocarpon pusillum</name>
    <dbReference type="NCBI Taxonomy" id="364733"/>
    <lineage>
        <taxon>Eukaryota</taxon>
        <taxon>Fungi</taxon>
        <taxon>Dikarya</taxon>
        <taxon>Ascomycota</taxon>
        <taxon>Pezizomycotina</taxon>
        <taxon>Eurotiomycetes</taxon>
        <taxon>Chaetothyriomycetidae</taxon>
        <taxon>Verrucariales</taxon>
        <taxon>Verrucariaceae</taxon>
        <taxon>Endocarpon</taxon>
    </lineage>
</organism>
<dbReference type="Proteomes" id="UP000606974">
    <property type="component" value="Unassembled WGS sequence"/>
</dbReference>
<proteinExistence type="predicted"/>
<dbReference type="PROSITE" id="PS50011">
    <property type="entry name" value="PROTEIN_KINASE_DOM"/>
    <property type="match status" value="1"/>
</dbReference>
<gene>
    <name evidence="2" type="ORF">GJ744_012289</name>
</gene>